<dbReference type="Pfam" id="PF01467">
    <property type="entry name" value="CTP_transf_like"/>
    <property type="match status" value="1"/>
</dbReference>
<comment type="caution">
    <text evidence="4">The sequence shown here is derived from an EMBL/GenBank/DDBJ whole genome shotgun (WGS) entry which is preliminary data.</text>
</comment>
<feature type="domain" description="Cytidyltransferase-like" evidence="3">
    <location>
        <begin position="33"/>
        <end position="151"/>
    </location>
</feature>
<name>A0ABU9C141_9BURK</name>
<keyword evidence="1" id="KW-0808">Transferase</keyword>
<evidence type="ECO:0000313" key="4">
    <source>
        <dbReference type="EMBL" id="MEK8034550.1"/>
    </source>
</evidence>
<dbReference type="EMBL" id="JBBUTG010000030">
    <property type="protein sequence ID" value="MEK8034550.1"/>
    <property type="molecule type" value="Genomic_DNA"/>
</dbReference>
<dbReference type="PANTHER" id="PTHR43793">
    <property type="entry name" value="FAD SYNTHASE"/>
    <property type="match status" value="1"/>
</dbReference>
<sequence length="162" mass="17854">MSLTVQALSPEPVRALPDMGDTPRIDGGPTIALTYGTYDLFHIGHVRLFERIKQRYDRLIVAVSTDEFNAIKGKKAVVPYADRVAMVRACRYVDEVIPENDWGQKESDVLVHGVDAVVMGSDWTGRFDELKSLCDVVYLPRTEGVSSTELKADVVAAVSGRA</sequence>
<dbReference type="InterPro" id="IPR004821">
    <property type="entry name" value="Cyt_trans-like"/>
</dbReference>
<evidence type="ECO:0000259" key="3">
    <source>
        <dbReference type="Pfam" id="PF01467"/>
    </source>
</evidence>
<reference evidence="4 5" key="1">
    <citation type="submission" date="2024-04" db="EMBL/GenBank/DDBJ databases">
        <title>Novel species of the genus Ideonella isolated from streams.</title>
        <authorList>
            <person name="Lu H."/>
        </authorList>
    </citation>
    <scope>NUCLEOTIDE SEQUENCE [LARGE SCALE GENOMIC DNA]</scope>
    <source>
        <strain evidence="4 5">DXS29W</strain>
    </source>
</reference>
<evidence type="ECO:0000256" key="1">
    <source>
        <dbReference type="ARBA" id="ARBA00022679"/>
    </source>
</evidence>
<proteinExistence type="predicted"/>
<dbReference type="Gene3D" id="3.40.50.620">
    <property type="entry name" value="HUPs"/>
    <property type="match status" value="1"/>
</dbReference>
<dbReference type="NCBIfam" id="TIGR00125">
    <property type="entry name" value="cyt_tran_rel"/>
    <property type="match status" value="1"/>
</dbReference>
<dbReference type="InterPro" id="IPR014729">
    <property type="entry name" value="Rossmann-like_a/b/a_fold"/>
</dbReference>
<keyword evidence="2 4" id="KW-0548">Nucleotidyltransferase</keyword>
<keyword evidence="5" id="KW-1185">Reference proteome</keyword>
<dbReference type="PANTHER" id="PTHR43793:SF1">
    <property type="entry name" value="FAD SYNTHASE"/>
    <property type="match status" value="1"/>
</dbReference>
<dbReference type="RefSeq" id="WP_341428978.1">
    <property type="nucleotide sequence ID" value="NZ_JBBUTG010000030.1"/>
</dbReference>
<dbReference type="InterPro" id="IPR050385">
    <property type="entry name" value="Archaeal_FAD_synthase"/>
</dbReference>
<evidence type="ECO:0000313" key="5">
    <source>
        <dbReference type="Proteomes" id="UP001371218"/>
    </source>
</evidence>
<protein>
    <submittedName>
        <fullName evidence="4">Adenylyltransferase/cytidyltransferase family protein</fullName>
    </submittedName>
</protein>
<evidence type="ECO:0000256" key="2">
    <source>
        <dbReference type="ARBA" id="ARBA00022695"/>
    </source>
</evidence>
<dbReference type="SUPFAM" id="SSF52374">
    <property type="entry name" value="Nucleotidylyl transferase"/>
    <property type="match status" value="1"/>
</dbReference>
<accession>A0ABU9C141</accession>
<organism evidence="4 5">
    <name type="scientific">Ideonella lacteola</name>
    <dbReference type="NCBI Taxonomy" id="2984193"/>
    <lineage>
        <taxon>Bacteria</taxon>
        <taxon>Pseudomonadati</taxon>
        <taxon>Pseudomonadota</taxon>
        <taxon>Betaproteobacteria</taxon>
        <taxon>Burkholderiales</taxon>
        <taxon>Sphaerotilaceae</taxon>
        <taxon>Ideonella</taxon>
    </lineage>
</organism>
<dbReference type="Proteomes" id="UP001371218">
    <property type="component" value="Unassembled WGS sequence"/>
</dbReference>
<dbReference type="GO" id="GO:0016779">
    <property type="term" value="F:nucleotidyltransferase activity"/>
    <property type="evidence" value="ECO:0007669"/>
    <property type="project" value="UniProtKB-KW"/>
</dbReference>
<gene>
    <name evidence="4" type="ORF">AACH06_27285</name>
</gene>